<feature type="compositionally biased region" description="Basic and acidic residues" evidence="1">
    <location>
        <begin position="1"/>
        <end position="14"/>
    </location>
</feature>
<sequence length="92" mass="10041">MFERDWERSGRQARSEAAGSRPLSPPGRVDRYEFRSRVPLKTKSALVCSQPTSKCGEPEGAKYTSGPSCEQADGKVENLSRCNVVQASSPGH</sequence>
<reference evidence="4" key="3">
    <citation type="submission" date="2024-01" db="EMBL/GenBank/DDBJ databases">
        <title>GRCr8: a new rat reference genome assembly contstructed from accurate long reads and long range scaffolding.</title>
        <authorList>
            <person name="Doris P.A."/>
            <person name="Kalbfleisch T."/>
            <person name="Li K."/>
            <person name="Howe K."/>
            <person name="Wood J."/>
        </authorList>
    </citation>
    <scope>NUCLEOTIDE SEQUENCE [LARGE SCALE GENOMIC DNA]</scope>
    <source>
        <strain evidence="4">Brown Norway</strain>
    </source>
</reference>
<evidence type="ECO:0000313" key="3">
    <source>
        <dbReference type="Ensembl" id="ENSRNOP00000099273.1"/>
    </source>
</evidence>
<feature type="region of interest" description="Disordered" evidence="1">
    <location>
        <begin position="1"/>
        <end position="34"/>
    </location>
</feature>
<evidence type="ECO:0000313" key="4">
    <source>
        <dbReference type="Proteomes" id="UP000002494"/>
    </source>
</evidence>
<organism evidence="2">
    <name type="scientific">Rattus norvegicus</name>
    <name type="common">Rat</name>
    <dbReference type="NCBI Taxonomy" id="10116"/>
    <lineage>
        <taxon>Eukaryota</taxon>
        <taxon>Metazoa</taxon>
        <taxon>Chordata</taxon>
        <taxon>Craniata</taxon>
        <taxon>Vertebrata</taxon>
        <taxon>Euteleostomi</taxon>
        <taxon>Mammalia</taxon>
        <taxon>Eutheria</taxon>
        <taxon>Euarchontoglires</taxon>
        <taxon>Glires</taxon>
        <taxon>Rodentia</taxon>
        <taxon>Myomorpha</taxon>
        <taxon>Muroidea</taxon>
        <taxon>Muridae</taxon>
        <taxon>Murinae</taxon>
        <taxon>Rattus</taxon>
    </lineage>
</organism>
<protein>
    <submittedName>
        <fullName evidence="2">92Aa-Protein</fullName>
    </submittedName>
</protein>
<feature type="region of interest" description="Disordered" evidence="1">
    <location>
        <begin position="50"/>
        <end position="73"/>
    </location>
</feature>
<dbReference type="Proteomes" id="UP000002494">
    <property type="component" value="Chromosome 7"/>
</dbReference>
<name>Q5K5W1_RAT</name>
<proteinExistence type="evidence at transcript level"/>
<accession>Q5K5W1</accession>
<dbReference type="AlphaFoldDB" id="Q5K5W1"/>
<dbReference type="EMBL" id="AJ296007">
    <property type="protein sequence ID" value="CAC82512.1"/>
    <property type="molecule type" value="mRNA"/>
</dbReference>
<evidence type="ECO:0000256" key="1">
    <source>
        <dbReference type="SAM" id="MobiDB-lite"/>
    </source>
</evidence>
<evidence type="ECO:0000313" key="2">
    <source>
        <dbReference type="EMBL" id="CAC82512.1"/>
    </source>
</evidence>
<dbReference type="Ensembl" id="ENSRNOT00000142032.1">
    <property type="protein sequence ID" value="ENSRNOP00000099273.1"/>
    <property type="gene ID" value="ENSRNOG00000089626.1"/>
</dbReference>
<reference evidence="3" key="4">
    <citation type="submission" date="2025-05" db="UniProtKB">
        <authorList>
            <consortium name="Ensembl"/>
        </authorList>
    </citation>
    <scope>IDENTIFICATION</scope>
    <source>
        <strain evidence="3">Brown Norway</strain>
    </source>
</reference>
<keyword evidence="4" id="KW-1185">Reference proteome</keyword>
<reference evidence="3" key="2">
    <citation type="journal article" date="2004" name="Nature">
        <title>Genome sequence of the Brown Norway rat yields insights into mammalian evolution.</title>
        <authorList>
            <consortium name="Rat Genome Sequencing Project Consortium"/>
            <person name="Gibbs R.A."/>
            <person name="Weinstock G.M."/>
            <person name="Metzker M.L."/>
            <person name="Muzny D.M."/>
            <person name="Sodergren E.J."/>
            <person name="Scherer S."/>
            <person name="Scott G."/>
            <person name="Steffen D."/>
            <person name="Worley K.C."/>
            <person name="Burch P.E."/>
            <person name="Okwuonu G."/>
            <person name="Hines S."/>
            <person name="Lewis L."/>
            <person name="Deramo C."/>
            <person name="Delgado O."/>
            <person name="Dugan-Rocha S."/>
            <person name="Miner G."/>
            <person name="Morgan M."/>
            <person name="Hawes A."/>
            <person name="Gill R."/>
            <person name="Holt R.A."/>
            <person name="Adams M.D."/>
            <person name="Amanatides P.G."/>
            <person name="Baden-Tillson H."/>
            <person name="Barnstead M."/>
            <person name="Chin S."/>
            <person name="Evans C.A."/>
            <person name="Ferriera S."/>
            <person name="Fosler C."/>
            <person name="Glodek A."/>
            <person name="Gu Z."/>
            <person name="Jennings D."/>
            <person name="Kraft C.L."/>
            <person name="Nguyen T."/>
            <person name="Pfannkoch C.M."/>
            <person name="Sitter C."/>
            <person name="Sutton G.G."/>
            <person name="Venter J.C."/>
            <person name="Woodage T."/>
            <person name="Smith D."/>
            <person name="Lee H.-M."/>
            <person name="Gustafson E."/>
            <person name="Cahill P."/>
            <person name="Kana A."/>
            <person name="Doucette-Stamm L."/>
            <person name="Weinstock K."/>
            <person name="Fechtel K."/>
            <person name="Weiss R.B."/>
            <person name="Dunn D.M."/>
            <person name="Green E.D."/>
            <person name="Blakesley R.W."/>
            <person name="Bouffard G.G."/>
            <person name="De Jong P.J."/>
            <person name="Osoegawa K."/>
            <person name="Zhu B."/>
            <person name="Marra M."/>
            <person name="Schein J."/>
            <person name="Bosdet I."/>
            <person name="Fjell C."/>
            <person name="Jones S."/>
            <person name="Krzywinski M."/>
            <person name="Mathewson C."/>
            <person name="Siddiqui A."/>
            <person name="Wye N."/>
            <person name="McPherson J."/>
            <person name="Zhao S."/>
            <person name="Fraser C.M."/>
            <person name="Shetty J."/>
            <person name="Shatsman S."/>
            <person name="Geer K."/>
            <person name="Chen Y."/>
            <person name="Abramzon S."/>
            <person name="Nierman W.C."/>
            <person name="Havlak P.H."/>
            <person name="Chen R."/>
            <person name="Durbin K.J."/>
            <person name="Egan A."/>
            <person name="Ren Y."/>
            <person name="Song X.-Z."/>
            <person name="Li B."/>
            <person name="Liu Y."/>
            <person name="Qin X."/>
            <person name="Cawley S."/>
            <person name="Cooney A.J."/>
            <person name="D'Souza L.M."/>
            <person name="Martin K."/>
            <person name="Wu J.Q."/>
            <person name="Gonzalez-Garay M.L."/>
            <person name="Jackson A.R."/>
            <person name="Kalafus K.J."/>
            <person name="McLeod M.P."/>
            <person name="Milosavljevic A."/>
            <person name="Virk D."/>
            <person name="Volkov A."/>
            <person name="Wheeler D.A."/>
            <person name="Zhang Z."/>
            <person name="Bailey J.A."/>
            <person name="Eichler E.E."/>
            <person name="Tuzun E."/>
            <person name="Birney E."/>
            <person name="Mongin E."/>
            <person name="Ureta-Vidal A."/>
            <person name="Woodwark C."/>
            <person name="Zdobnov E."/>
            <person name="Bork P."/>
            <person name="Suyama M."/>
            <person name="Torrents D."/>
            <person name="Alexandersson M."/>
            <person name="Trask B.J."/>
            <person name="Young J.M."/>
            <person name="Huang H."/>
            <person name="Wang H."/>
            <person name="Xing H."/>
            <person name="Daniels S."/>
            <person name="Gietzen D."/>
            <person name="Schmidt J."/>
            <person name="Stevens K."/>
            <person name="Vitt U."/>
            <person name="Wingrove J."/>
            <person name="Camara F."/>
            <person name="Mar Alba M."/>
            <person name="Abril J.F."/>
            <person name="Guigo R."/>
            <person name="Smit A."/>
            <person name="Dubchak I."/>
            <person name="Rubin E.M."/>
            <person name="Couronne O."/>
            <person name="Poliakov A."/>
            <person name="Huebner N."/>
            <person name="Ganten D."/>
            <person name="Goesele C."/>
            <person name="Hummel O."/>
            <person name="Kreitler T."/>
            <person name="Lee Y.-A."/>
            <person name="Monti J."/>
            <person name="Schulz H."/>
            <person name="Zimdahl H."/>
            <person name="Himmelbauer H."/>
            <person name="Lehrach H."/>
            <person name="Jacob H.J."/>
            <person name="Bromberg S."/>
            <person name="Gullings-Handley J."/>
            <person name="Jensen-Seaman M.I."/>
            <person name="Kwitek A.E."/>
            <person name="Lazar J."/>
            <person name="Pasko D."/>
            <person name="Tonellato P.J."/>
            <person name="Twigger S."/>
            <person name="Ponting C.P."/>
            <person name="Duarte J.M."/>
            <person name="Rice S."/>
            <person name="Goodstadt L."/>
            <person name="Beatson S.A."/>
            <person name="Emes R.D."/>
            <person name="Winter E.E."/>
            <person name="Webber C."/>
            <person name="Brandt P."/>
            <person name="Nyakatura G."/>
            <person name="Adetobi M."/>
            <person name="Chiaromonte F."/>
            <person name="Elnitski L."/>
            <person name="Eswara P."/>
            <person name="Hardison R.C."/>
            <person name="Hou M."/>
            <person name="Kolbe D."/>
            <person name="Makova K."/>
            <person name="Miller W."/>
            <person name="Nekrutenko A."/>
            <person name="Riemer C."/>
            <person name="Schwartz S."/>
            <person name="Taylor J."/>
            <person name="Yang S."/>
            <person name="Zhang Y."/>
            <person name="Lindpaintner K."/>
            <person name="Andrews T.D."/>
            <person name="Caccamo M."/>
            <person name="Clamp M."/>
            <person name="Clarke L."/>
            <person name="Curwen V."/>
            <person name="Durbin R.M."/>
            <person name="Eyras E."/>
            <person name="Searle S.M."/>
            <person name="Cooper G.M."/>
            <person name="Batzoglou S."/>
            <person name="Brudno M."/>
            <person name="Sidow A."/>
            <person name="Stone E.A."/>
            <person name="Payseur B.A."/>
            <person name="Bourque G."/>
            <person name="Lopez-Otin C."/>
            <person name="Puente X.S."/>
            <person name="Chakrabarti K."/>
            <person name="Chatterji S."/>
            <person name="Dewey C."/>
            <person name="Pachter L."/>
            <person name="Bray N."/>
            <person name="Yap V.B."/>
            <person name="Caspi A."/>
            <person name="Tesler G."/>
            <person name="Pevzner P.A."/>
            <person name="Haussler D."/>
            <person name="Roskin K.M."/>
            <person name="Baertsch R."/>
            <person name="Clawson H."/>
            <person name="Furey T.S."/>
            <person name="Hinrichs A.S."/>
            <person name="Karolchik D."/>
            <person name="Kent W.J."/>
            <person name="Rosenbloom K.R."/>
            <person name="Trumbower H."/>
            <person name="Weirauch M."/>
            <person name="Cooper D.N."/>
            <person name="Stenson P.D."/>
            <person name="Ma B."/>
            <person name="Brent M."/>
            <person name="Arumugam M."/>
            <person name="Shteynberg D."/>
            <person name="Copley R.R."/>
            <person name="Taylor M.S."/>
            <person name="Riethman H."/>
            <person name="Mudunuri U."/>
            <person name="Peterson J."/>
            <person name="Guyer M."/>
            <person name="Felsenfeld A."/>
            <person name="Old S."/>
            <person name="Mockrin S."/>
            <person name="Collins F.S."/>
        </authorList>
    </citation>
    <scope>NUCLEOTIDE SEQUENCE [LARGE SCALE GENOMIC DNA]</scope>
    <source>
        <strain evidence="3">Brown Norway</strain>
    </source>
</reference>
<reference evidence="2" key="1">
    <citation type="submission" date="2000-09" db="EMBL/GenBank/DDBJ databases">
        <title>The small nuclear localized Protein 92AA.</title>
        <authorList>
            <person name="Kreutzfeld R.P."/>
            <person name="Preuss U."/>
            <person name="Klawitz I."/>
            <person name="Scheidtmann K.H."/>
        </authorList>
    </citation>
    <scope>NUCLEOTIDE SEQUENCE</scope>
</reference>